<protein>
    <submittedName>
        <fullName evidence="9">MFS amine transporter</fullName>
    </submittedName>
</protein>
<evidence type="ECO:0000256" key="3">
    <source>
        <dbReference type="ARBA" id="ARBA00022448"/>
    </source>
</evidence>
<dbReference type="GeneID" id="36550270"/>
<accession>A0A2I2GEA3</accession>
<dbReference type="GO" id="GO:0022857">
    <property type="term" value="F:transmembrane transporter activity"/>
    <property type="evidence" value="ECO:0007669"/>
    <property type="project" value="InterPro"/>
</dbReference>
<evidence type="ECO:0000256" key="1">
    <source>
        <dbReference type="ARBA" id="ARBA00004141"/>
    </source>
</evidence>
<dbReference type="PANTHER" id="PTHR23506:SF23">
    <property type="entry name" value="GH10249P"/>
    <property type="match status" value="1"/>
</dbReference>
<comment type="subcellular location">
    <subcellularLocation>
        <location evidence="1">Membrane</location>
        <topology evidence="1">Multi-pass membrane protein</topology>
    </subcellularLocation>
</comment>
<feature type="transmembrane region" description="Helical" evidence="7">
    <location>
        <begin position="71"/>
        <end position="91"/>
    </location>
</feature>
<organism evidence="9 10">
    <name type="scientific">Aspergillus steynii IBT 23096</name>
    <dbReference type="NCBI Taxonomy" id="1392250"/>
    <lineage>
        <taxon>Eukaryota</taxon>
        <taxon>Fungi</taxon>
        <taxon>Dikarya</taxon>
        <taxon>Ascomycota</taxon>
        <taxon>Pezizomycotina</taxon>
        <taxon>Eurotiomycetes</taxon>
        <taxon>Eurotiomycetidae</taxon>
        <taxon>Eurotiales</taxon>
        <taxon>Aspergillaceae</taxon>
        <taxon>Aspergillus</taxon>
        <taxon>Aspergillus subgen. Circumdati</taxon>
    </lineage>
</organism>
<feature type="domain" description="Major facilitator superfamily (MFS) profile" evidence="8">
    <location>
        <begin position="29"/>
        <end position="483"/>
    </location>
</feature>
<feature type="transmembrane region" description="Helical" evidence="7">
    <location>
        <begin position="315"/>
        <end position="334"/>
    </location>
</feature>
<dbReference type="VEuPathDB" id="FungiDB:P170DRAFT_161355"/>
<dbReference type="InterPro" id="IPR036259">
    <property type="entry name" value="MFS_trans_sf"/>
</dbReference>
<feature type="transmembrane region" description="Helical" evidence="7">
    <location>
        <begin position="134"/>
        <end position="152"/>
    </location>
</feature>
<evidence type="ECO:0000313" key="9">
    <source>
        <dbReference type="EMBL" id="PLB51161.1"/>
    </source>
</evidence>
<dbReference type="InterPro" id="IPR001958">
    <property type="entry name" value="Tet-R_TetA/multi-R_MdtG-like"/>
</dbReference>
<dbReference type="Gene3D" id="1.20.1250.20">
    <property type="entry name" value="MFS general substrate transporter like domains"/>
    <property type="match status" value="1"/>
</dbReference>
<keyword evidence="3" id="KW-0813">Transport</keyword>
<dbReference type="InterPro" id="IPR011701">
    <property type="entry name" value="MFS"/>
</dbReference>
<evidence type="ECO:0000259" key="8">
    <source>
        <dbReference type="PROSITE" id="PS50850"/>
    </source>
</evidence>
<keyword evidence="4 7" id="KW-0812">Transmembrane</keyword>
<evidence type="ECO:0000313" key="10">
    <source>
        <dbReference type="Proteomes" id="UP000234275"/>
    </source>
</evidence>
<evidence type="ECO:0000256" key="2">
    <source>
        <dbReference type="ARBA" id="ARBA00006829"/>
    </source>
</evidence>
<evidence type="ECO:0000256" key="7">
    <source>
        <dbReference type="SAM" id="Phobius"/>
    </source>
</evidence>
<dbReference type="OrthoDB" id="5086884at2759"/>
<dbReference type="STRING" id="1392250.A0A2I2GEA3"/>
<proteinExistence type="inferred from homology"/>
<keyword evidence="5 7" id="KW-1133">Transmembrane helix</keyword>
<feature type="transmembrane region" description="Helical" evidence="7">
    <location>
        <begin position="454"/>
        <end position="474"/>
    </location>
</feature>
<dbReference type="InterPro" id="IPR050930">
    <property type="entry name" value="MFS_Vesicular_Transporter"/>
</dbReference>
<feature type="transmembrane region" description="Helical" evidence="7">
    <location>
        <begin position="426"/>
        <end position="448"/>
    </location>
</feature>
<dbReference type="Proteomes" id="UP000234275">
    <property type="component" value="Unassembled WGS sequence"/>
</dbReference>
<feature type="transmembrane region" description="Helical" evidence="7">
    <location>
        <begin position="346"/>
        <end position="366"/>
    </location>
</feature>
<dbReference type="SUPFAM" id="SSF103473">
    <property type="entry name" value="MFS general substrate transporter"/>
    <property type="match status" value="1"/>
</dbReference>
<feature type="transmembrane region" description="Helical" evidence="7">
    <location>
        <begin position="103"/>
        <end position="128"/>
    </location>
</feature>
<evidence type="ECO:0000256" key="4">
    <source>
        <dbReference type="ARBA" id="ARBA00022692"/>
    </source>
</evidence>
<comment type="similarity">
    <text evidence="2">Belongs to the major facilitator superfamily. Vesicular transporter family.</text>
</comment>
<keyword evidence="10" id="KW-1185">Reference proteome</keyword>
<dbReference type="PANTHER" id="PTHR23506">
    <property type="entry name" value="GH10249P"/>
    <property type="match status" value="1"/>
</dbReference>
<name>A0A2I2GEA3_9EURO</name>
<dbReference type="Pfam" id="PF07690">
    <property type="entry name" value="MFS_1"/>
    <property type="match status" value="1"/>
</dbReference>
<dbReference type="AlphaFoldDB" id="A0A2I2GEA3"/>
<evidence type="ECO:0000256" key="6">
    <source>
        <dbReference type="ARBA" id="ARBA00023136"/>
    </source>
</evidence>
<dbReference type="EMBL" id="MSFO01000003">
    <property type="protein sequence ID" value="PLB51161.1"/>
    <property type="molecule type" value="Genomic_DNA"/>
</dbReference>
<dbReference type="PROSITE" id="PS50850">
    <property type="entry name" value="MFS"/>
    <property type="match status" value="1"/>
</dbReference>
<feature type="transmembrane region" description="Helical" evidence="7">
    <location>
        <begin position="286"/>
        <end position="303"/>
    </location>
</feature>
<dbReference type="RefSeq" id="XP_024706463.1">
    <property type="nucleotide sequence ID" value="XM_024842573.1"/>
</dbReference>
<sequence length="489" mass="52136">MHADGLHDAKGPVSEPPWNLEFRSSKRFVISVVSIAVFTDVFIYGMIVPILPVVLQTRVIVPDDELQKWMSILLAAFGGALFVGSPIFGYFADKSTSRQGPFIIGLAALGGSTVMFWIASTLTALVIARALQGLSAAVVWTVGMALVVDTVGKDQVGAAMGYVSMAMTVGTVFGPFIGGIMLSRLGYHAVFVMAIGLVVLDILLRLFMIEQKTASKWAQPGVNETESLLDAAPGDGIHYGTARSVSSDQSSEDCTQLLVDNIGESASSGRVSSMPVMVRLICSRRVLVALGATVVEAMMYSSFDTVLPLYVMRTFKWGPMLIGFCFLPLFAPSFSSPQVGAAVDRCGPRLIAFLGFSLGCPVFLLLRLITENTAHDQILLYIFLFIAGIATTMQMVALMTEVDHFVEGEEKAHPGIFGKQGAMAQAYGLFNVAWSGGQVLGPLVAGLLMDLGGWSTMTCAFGVMSAATAIVIALTDRTILQALGLVDNQ</sequence>
<comment type="caution">
    <text evidence="9">The sequence shown here is derived from an EMBL/GenBank/DDBJ whole genome shotgun (WGS) entry which is preliminary data.</text>
</comment>
<dbReference type="PRINTS" id="PR01035">
    <property type="entry name" value="TCRTETA"/>
</dbReference>
<feature type="transmembrane region" description="Helical" evidence="7">
    <location>
        <begin position="159"/>
        <end position="181"/>
    </location>
</feature>
<dbReference type="InterPro" id="IPR020846">
    <property type="entry name" value="MFS_dom"/>
</dbReference>
<feature type="transmembrane region" description="Helical" evidence="7">
    <location>
        <begin position="28"/>
        <end position="51"/>
    </location>
</feature>
<keyword evidence="6 7" id="KW-0472">Membrane</keyword>
<feature type="transmembrane region" description="Helical" evidence="7">
    <location>
        <begin position="378"/>
        <end position="398"/>
    </location>
</feature>
<gene>
    <name evidence="9" type="ORF">P170DRAFT_161355</name>
</gene>
<reference evidence="9 10" key="1">
    <citation type="submission" date="2016-12" db="EMBL/GenBank/DDBJ databases">
        <title>The genomes of Aspergillus section Nigri reveals drivers in fungal speciation.</title>
        <authorList>
            <consortium name="DOE Joint Genome Institute"/>
            <person name="Vesth T.C."/>
            <person name="Nybo J."/>
            <person name="Theobald S."/>
            <person name="Brandl J."/>
            <person name="Frisvad J.C."/>
            <person name="Nielsen K.F."/>
            <person name="Lyhne E.K."/>
            <person name="Kogle M.E."/>
            <person name="Kuo A."/>
            <person name="Riley R."/>
            <person name="Clum A."/>
            <person name="Nolan M."/>
            <person name="Lipzen A."/>
            <person name="Salamov A."/>
            <person name="Henrissat B."/>
            <person name="Wiebenga A."/>
            <person name="De Vries R.P."/>
            <person name="Grigoriev I.V."/>
            <person name="Mortensen U.H."/>
            <person name="Andersen M.R."/>
            <person name="Baker S.E."/>
        </authorList>
    </citation>
    <scope>NUCLEOTIDE SEQUENCE [LARGE SCALE GENOMIC DNA]</scope>
    <source>
        <strain evidence="9 10">IBT 23096</strain>
    </source>
</reference>
<evidence type="ECO:0000256" key="5">
    <source>
        <dbReference type="ARBA" id="ARBA00022989"/>
    </source>
</evidence>
<feature type="transmembrane region" description="Helical" evidence="7">
    <location>
        <begin position="187"/>
        <end position="207"/>
    </location>
</feature>
<dbReference type="CDD" id="cd17325">
    <property type="entry name" value="MFS_MdtG_SLC18_like"/>
    <property type="match status" value="1"/>
</dbReference>
<dbReference type="GO" id="GO:0016020">
    <property type="term" value="C:membrane"/>
    <property type="evidence" value="ECO:0007669"/>
    <property type="project" value="UniProtKB-SubCell"/>
</dbReference>